<organism evidence="3 4">
    <name type="scientific">Streptomyces decoyicus</name>
    <dbReference type="NCBI Taxonomy" id="249567"/>
    <lineage>
        <taxon>Bacteria</taxon>
        <taxon>Bacillati</taxon>
        <taxon>Actinomycetota</taxon>
        <taxon>Actinomycetes</taxon>
        <taxon>Kitasatosporales</taxon>
        <taxon>Streptomycetaceae</taxon>
        <taxon>Streptomyces</taxon>
    </lineage>
</organism>
<dbReference type="EMBL" id="CP109106">
    <property type="protein sequence ID" value="WSB66668.1"/>
    <property type="molecule type" value="Genomic_DNA"/>
</dbReference>
<evidence type="ECO:0000313" key="3">
    <source>
        <dbReference type="EMBL" id="WSB66668.1"/>
    </source>
</evidence>
<feature type="domain" description="HTH cro/C1-type" evidence="2">
    <location>
        <begin position="86"/>
        <end position="123"/>
    </location>
</feature>
<dbReference type="PROSITE" id="PS50943">
    <property type="entry name" value="HTH_CROC1"/>
    <property type="match status" value="1"/>
</dbReference>
<dbReference type="Gene3D" id="1.10.260.40">
    <property type="entry name" value="lambda repressor-like DNA-binding domains"/>
    <property type="match status" value="1"/>
</dbReference>
<reference evidence="3 4" key="1">
    <citation type="submission" date="2022-10" db="EMBL/GenBank/DDBJ databases">
        <title>The complete genomes of actinobacterial strains from the NBC collection.</title>
        <authorList>
            <person name="Joergensen T.S."/>
            <person name="Alvarez Arevalo M."/>
            <person name="Sterndorff E.B."/>
            <person name="Faurdal D."/>
            <person name="Vuksanovic O."/>
            <person name="Mourched A.-S."/>
            <person name="Charusanti P."/>
            <person name="Shaw S."/>
            <person name="Blin K."/>
            <person name="Weber T."/>
        </authorList>
    </citation>
    <scope>NUCLEOTIDE SEQUENCE [LARGE SCALE GENOMIC DNA]</scope>
    <source>
        <strain evidence="3 4">NBC 01774</strain>
    </source>
</reference>
<dbReference type="Proteomes" id="UP001344251">
    <property type="component" value="Chromosome"/>
</dbReference>
<dbReference type="SUPFAM" id="SSF47413">
    <property type="entry name" value="lambda repressor-like DNA-binding domains"/>
    <property type="match status" value="1"/>
</dbReference>
<feature type="region of interest" description="Disordered" evidence="1">
    <location>
        <begin position="27"/>
        <end position="57"/>
    </location>
</feature>
<sequence>MSGPAPAVVPNSTGRIPRYCVDNKIKGRMKRGPASPRHPAAPKNPGDAAPSSANRLLPGQAGYPLSCALSYLRRTSETTVGSLVFLTGVSASYIYRITSGERTPTWEVTQRFAIACETEPEDLMFL</sequence>
<name>A0ABZ1F9T6_9ACTN</name>
<accession>A0ABZ1F9T6</accession>
<dbReference type="RefSeq" id="WP_326615799.1">
    <property type="nucleotide sequence ID" value="NZ_CP109106.1"/>
</dbReference>
<evidence type="ECO:0000259" key="2">
    <source>
        <dbReference type="PROSITE" id="PS50943"/>
    </source>
</evidence>
<proteinExistence type="predicted"/>
<dbReference type="SMART" id="SM00530">
    <property type="entry name" value="HTH_XRE"/>
    <property type="match status" value="1"/>
</dbReference>
<evidence type="ECO:0000256" key="1">
    <source>
        <dbReference type="SAM" id="MobiDB-lite"/>
    </source>
</evidence>
<evidence type="ECO:0000313" key="4">
    <source>
        <dbReference type="Proteomes" id="UP001344251"/>
    </source>
</evidence>
<dbReference type="CDD" id="cd00093">
    <property type="entry name" value="HTH_XRE"/>
    <property type="match status" value="1"/>
</dbReference>
<dbReference type="InterPro" id="IPR001387">
    <property type="entry name" value="Cro/C1-type_HTH"/>
</dbReference>
<protein>
    <submittedName>
        <fullName evidence="3">Helix-turn-helix domain-containing protein</fullName>
    </submittedName>
</protein>
<dbReference type="InterPro" id="IPR010982">
    <property type="entry name" value="Lambda_DNA-bd_dom_sf"/>
</dbReference>
<keyword evidence="4" id="KW-1185">Reference proteome</keyword>
<gene>
    <name evidence="3" type="ORF">OG863_01005</name>
</gene>
<dbReference type="Pfam" id="PF13560">
    <property type="entry name" value="HTH_31"/>
    <property type="match status" value="1"/>
</dbReference>